<reference evidence="4" key="1">
    <citation type="submission" date="2012-11" db="EMBL/GenBank/DDBJ databases">
        <authorList>
            <person name="Lucero-Rivera Y.E."/>
            <person name="Tovar-Ramirez D."/>
        </authorList>
    </citation>
    <scope>NUCLEOTIDE SEQUENCE [LARGE SCALE GENOMIC DNA]</scope>
    <source>
        <strain evidence="4">Araruama</strain>
    </source>
</reference>
<keyword evidence="3" id="KW-0808">Transferase</keyword>
<proteinExistence type="inferred from homology"/>
<name>A0A1V1NU35_9BACT</name>
<organism evidence="3 4">
    <name type="scientific">Candidatus Magnetoglobus multicellularis str. Araruama</name>
    <dbReference type="NCBI Taxonomy" id="890399"/>
    <lineage>
        <taxon>Bacteria</taxon>
        <taxon>Pseudomonadati</taxon>
        <taxon>Thermodesulfobacteriota</taxon>
        <taxon>Desulfobacteria</taxon>
        <taxon>Desulfobacterales</taxon>
        <taxon>Desulfobacteraceae</taxon>
        <taxon>Candidatus Magnetoglobus</taxon>
    </lineage>
</organism>
<dbReference type="Proteomes" id="UP000189670">
    <property type="component" value="Unassembled WGS sequence"/>
</dbReference>
<dbReference type="GO" id="GO:0004798">
    <property type="term" value="F:dTMP kinase activity"/>
    <property type="evidence" value="ECO:0007669"/>
    <property type="project" value="TreeGrafter"/>
</dbReference>
<protein>
    <submittedName>
        <fullName evidence="3">dTMP kinase</fullName>
    </submittedName>
</protein>
<keyword evidence="3" id="KW-0418">Kinase</keyword>
<dbReference type="GO" id="GO:0005737">
    <property type="term" value="C:cytoplasm"/>
    <property type="evidence" value="ECO:0007669"/>
    <property type="project" value="TreeGrafter"/>
</dbReference>
<dbReference type="Gene3D" id="3.40.50.300">
    <property type="entry name" value="P-loop containing nucleotide triphosphate hydrolases"/>
    <property type="match status" value="1"/>
</dbReference>
<dbReference type="GO" id="GO:0006227">
    <property type="term" value="P:dUDP biosynthetic process"/>
    <property type="evidence" value="ECO:0007669"/>
    <property type="project" value="TreeGrafter"/>
</dbReference>
<accession>A0A1V1NU35</accession>
<dbReference type="PANTHER" id="PTHR10344">
    <property type="entry name" value="THYMIDYLATE KINASE"/>
    <property type="match status" value="1"/>
</dbReference>
<dbReference type="InterPro" id="IPR039430">
    <property type="entry name" value="Thymidylate_kin-like_dom"/>
</dbReference>
<dbReference type="GO" id="GO:0006235">
    <property type="term" value="P:dTTP biosynthetic process"/>
    <property type="evidence" value="ECO:0007669"/>
    <property type="project" value="TreeGrafter"/>
</dbReference>
<evidence type="ECO:0000313" key="3">
    <source>
        <dbReference type="EMBL" id="ETR65996.1"/>
    </source>
</evidence>
<dbReference type="AlphaFoldDB" id="A0A1V1NU35"/>
<feature type="domain" description="Thymidylate kinase-like" evidence="2">
    <location>
        <begin position="4"/>
        <end position="139"/>
    </location>
</feature>
<dbReference type="SUPFAM" id="SSF52540">
    <property type="entry name" value="P-loop containing nucleoside triphosphate hydrolases"/>
    <property type="match status" value="1"/>
</dbReference>
<dbReference type="GO" id="GO:0006233">
    <property type="term" value="P:dTDP biosynthetic process"/>
    <property type="evidence" value="ECO:0007669"/>
    <property type="project" value="TreeGrafter"/>
</dbReference>
<gene>
    <name evidence="3" type="ORF">OMM_13393</name>
</gene>
<dbReference type="Pfam" id="PF02223">
    <property type="entry name" value="Thymidylate_kin"/>
    <property type="match status" value="1"/>
</dbReference>
<dbReference type="PANTHER" id="PTHR10344:SF1">
    <property type="entry name" value="THYMIDYLATE KINASE"/>
    <property type="match status" value="1"/>
</dbReference>
<comment type="similarity">
    <text evidence="1">Belongs to the thymidylate kinase family.</text>
</comment>
<sequence length="160" mass="18617">MLLPETFHLLQATEFYARFEGIILPALKAGKIVLCDRYVYTGLARDVARGCAHKWVANTYSYALKPDLAFYFKVPTKLALERILAFRKPNYYEAGMDLGISDNYQESFILFQSKVAGQYTRIVEEFDLHLIDAQKTIREQQLQLRKVVSKIIRRKNINDF</sequence>
<evidence type="ECO:0000256" key="1">
    <source>
        <dbReference type="ARBA" id="ARBA00009776"/>
    </source>
</evidence>
<dbReference type="EMBL" id="ATBP01002314">
    <property type="protein sequence ID" value="ETR65996.1"/>
    <property type="molecule type" value="Genomic_DNA"/>
</dbReference>
<evidence type="ECO:0000259" key="2">
    <source>
        <dbReference type="Pfam" id="PF02223"/>
    </source>
</evidence>
<comment type="caution">
    <text evidence="3">The sequence shown here is derived from an EMBL/GenBank/DDBJ whole genome shotgun (WGS) entry which is preliminary data.</text>
</comment>
<dbReference type="InterPro" id="IPR027417">
    <property type="entry name" value="P-loop_NTPase"/>
</dbReference>
<evidence type="ECO:0000313" key="4">
    <source>
        <dbReference type="Proteomes" id="UP000189670"/>
    </source>
</evidence>